<dbReference type="PROSITE" id="PS50293">
    <property type="entry name" value="TPR_REGION"/>
    <property type="match status" value="1"/>
</dbReference>
<keyword evidence="8" id="KW-0505">Motor protein</keyword>
<dbReference type="SMART" id="SM00028">
    <property type="entry name" value="TPR"/>
    <property type="match status" value="2"/>
</dbReference>
<comment type="caution">
    <text evidence="11">The sequence shown here is derived from an EMBL/GenBank/DDBJ whole genome shotgun (WGS) entry which is preliminary data.</text>
</comment>
<evidence type="ECO:0008006" key="13">
    <source>
        <dbReference type="Google" id="ProtNLM"/>
    </source>
</evidence>
<dbReference type="EMBL" id="BLQM01000194">
    <property type="protein sequence ID" value="GMH74269.1"/>
    <property type="molecule type" value="Genomic_DNA"/>
</dbReference>
<evidence type="ECO:0000256" key="6">
    <source>
        <dbReference type="ARBA" id="ARBA00022803"/>
    </source>
</evidence>
<protein>
    <recommendedName>
        <fullName evidence="13">Kinesin light chain</fullName>
    </recommendedName>
</protein>
<feature type="repeat" description="TPR" evidence="10">
    <location>
        <begin position="166"/>
        <end position="199"/>
    </location>
</feature>
<evidence type="ECO:0000256" key="3">
    <source>
        <dbReference type="ARBA" id="ARBA00022490"/>
    </source>
</evidence>
<reference evidence="12" key="1">
    <citation type="journal article" date="2023" name="Commun. Biol.">
        <title>Genome analysis of Parmales, the sister group of diatoms, reveals the evolutionary specialization of diatoms from phago-mixotrophs to photoautotrophs.</title>
        <authorList>
            <person name="Ban H."/>
            <person name="Sato S."/>
            <person name="Yoshikawa S."/>
            <person name="Yamada K."/>
            <person name="Nakamura Y."/>
            <person name="Ichinomiya M."/>
            <person name="Sato N."/>
            <person name="Blanc-Mathieu R."/>
            <person name="Endo H."/>
            <person name="Kuwata A."/>
            <person name="Ogata H."/>
        </authorList>
    </citation>
    <scope>NUCLEOTIDE SEQUENCE [LARGE SCALE GENOMIC DNA]</scope>
</reference>
<proteinExistence type="inferred from homology"/>
<evidence type="ECO:0000256" key="1">
    <source>
        <dbReference type="ARBA" id="ARBA00004245"/>
    </source>
</evidence>
<evidence type="ECO:0000313" key="12">
    <source>
        <dbReference type="Proteomes" id="UP001162640"/>
    </source>
</evidence>
<dbReference type="GO" id="GO:0005871">
    <property type="term" value="C:kinesin complex"/>
    <property type="evidence" value="ECO:0007669"/>
    <property type="project" value="InterPro"/>
</dbReference>
<dbReference type="GO" id="GO:0019894">
    <property type="term" value="F:kinesin binding"/>
    <property type="evidence" value="ECO:0007669"/>
    <property type="project" value="TreeGrafter"/>
</dbReference>
<comment type="subcellular location">
    <subcellularLocation>
        <location evidence="1">Cytoplasm</location>
        <location evidence="1">Cytoskeleton</location>
    </subcellularLocation>
</comment>
<dbReference type="InterPro" id="IPR002151">
    <property type="entry name" value="Kinesin_light"/>
</dbReference>
<keyword evidence="3" id="KW-0963">Cytoplasm</keyword>
<dbReference type="PANTHER" id="PTHR45783:SF3">
    <property type="entry name" value="KINESIN LIGHT CHAIN"/>
    <property type="match status" value="1"/>
</dbReference>
<evidence type="ECO:0000256" key="8">
    <source>
        <dbReference type="ARBA" id="ARBA00023175"/>
    </source>
</evidence>
<dbReference type="InterPro" id="IPR019734">
    <property type="entry name" value="TPR_rpt"/>
</dbReference>
<evidence type="ECO:0000256" key="7">
    <source>
        <dbReference type="ARBA" id="ARBA00023054"/>
    </source>
</evidence>
<dbReference type="AlphaFoldDB" id="A0A9W7EAH2"/>
<keyword evidence="9" id="KW-0206">Cytoskeleton</keyword>
<dbReference type="Proteomes" id="UP001162640">
    <property type="component" value="Unassembled WGS sequence"/>
</dbReference>
<name>A0A9W7EAH2_9STRA</name>
<organism evidence="11 12">
    <name type="scientific">Triparma laevis f. inornata</name>
    <dbReference type="NCBI Taxonomy" id="1714386"/>
    <lineage>
        <taxon>Eukaryota</taxon>
        <taxon>Sar</taxon>
        <taxon>Stramenopiles</taxon>
        <taxon>Ochrophyta</taxon>
        <taxon>Bolidophyceae</taxon>
        <taxon>Parmales</taxon>
        <taxon>Triparmaceae</taxon>
        <taxon>Triparma</taxon>
    </lineage>
</organism>
<evidence type="ECO:0000313" key="11">
    <source>
        <dbReference type="EMBL" id="GMH74269.1"/>
    </source>
</evidence>
<gene>
    <name evidence="11" type="ORF">TL16_g06417</name>
</gene>
<keyword evidence="7" id="KW-0175">Coiled coil</keyword>
<dbReference type="GO" id="GO:0005737">
    <property type="term" value="C:cytoplasm"/>
    <property type="evidence" value="ECO:0007669"/>
    <property type="project" value="TreeGrafter"/>
</dbReference>
<keyword evidence="4" id="KW-0493">Microtubule</keyword>
<keyword evidence="5" id="KW-0677">Repeat</keyword>
<dbReference type="Gene3D" id="1.25.40.10">
    <property type="entry name" value="Tetratricopeptide repeat domain"/>
    <property type="match status" value="1"/>
</dbReference>
<sequence>MVVAWRRILEVLVLAMPPVEKKVQGKKKQKKKKKAYPRKVEIFYACYALGIACGNVRDYEDARRYRERAKEGYEEQLGRDNEKALATTRSLIAATGMSKVERIEKLRDLVKRIERALGEENDVLETLNSLGNALQMNEQFEEATEVWERCLAERTKMLGEDHKNTLMMMNNLGIVYEKLKNYEKAMEYYERALEGNERLIGKTHPDTISTAVNFAVFCVTALHDFEKAEPYFERALEGR</sequence>
<dbReference type="InterPro" id="IPR011990">
    <property type="entry name" value="TPR-like_helical_dom_sf"/>
</dbReference>
<evidence type="ECO:0000256" key="2">
    <source>
        <dbReference type="ARBA" id="ARBA00009622"/>
    </source>
</evidence>
<dbReference type="SUPFAM" id="SSF48452">
    <property type="entry name" value="TPR-like"/>
    <property type="match status" value="2"/>
</dbReference>
<evidence type="ECO:0000256" key="9">
    <source>
        <dbReference type="ARBA" id="ARBA00023212"/>
    </source>
</evidence>
<comment type="similarity">
    <text evidence="2">Belongs to the kinesin light chain family.</text>
</comment>
<dbReference type="GO" id="GO:0005874">
    <property type="term" value="C:microtubule"/>
    <property type="evidence" value="ECO:0007669"/>
    <property type="project" value="UniProtKB-KW"/>
</dbReference>
<accession>A0A9W7EAH2</accession>
<dbReference type="Pfam" id="PF13424">
    <property type="entry name" value="TPR_12"/>
    <property type="match status" value="1"/>
</dbReference>
<dbReference type="PANTHER" id="PTHR45783">
    <property type="entry name" value="KINESIN LIGHT CHAIN"/>
    <property type="match status" value="1"/>
</dbReference>
<keyword evidence="6 10" id="KW-0802">TPR repeat</keyword>
<evidence type="ECO:0000256" key="5">
    <source>
        <dbReference type="ARBA" id="ARBA00022737"/>
    </source>
</evidence>
<dbReference type="PROSITE" id="PS50005">
    <property type="entry name" value="TPR"/>
    <property type="match status" value="1"/>
</dbReference>
<evidence type="ECO:0000256" key="4">
    <source>
        <dbReference type="ARBA" id="ARBA00022701"/>
    </source>
</evidence>
<dbReference type="GO" id="GO:0007018">
    <property type="term" value="P:microtubule-based movement"/>
    <property type="evidence" value="ECO:0007669"/>
    <property type="project" value="TreeGrafter"/>
</dbReference>
<evidence type="ECO:0000256" key="10">
    <source>
        <dbReference type="PROSITE-ProRule" id="PRU00339"/>
    </source>
</evidence>